<accession>A0A4C1UIK2</accession>
<evidence type="ECO:0000313" key="3">
    <source>
        <dbReference type="Proteomes" id="UP000299102"/>
    </source>
</evidence>
<feature type="region of interest" description="Disordered" evidence="1">
    <location>
        <begin position="47"/>
        <end position="133"/>
    </location>
</feature>
<feature type="region of interest" description="Disordered" evidence="1">
    <location>
        <begin position="1"/>
        <end position="22"/>
    </location>
</feature>
<protein>
    <submittedName>
        <fullName evidence="2">Uncharacterized protein</fullName>
    </submittedName>
</protein>
<feature type="compositionally biased region" description="Basic and acidic residues" evidence="1">
    <location>
        <begin position="53"/>
        <end position="62"/>
    </location>
</feature>
<proteinExistence type="predicted"/>
<feature type="compositionally biased region" description="Basic residues" evidence="1">
    <location>
        <begin position="113"/>
        <end position="132"/>
    </location>
</feature>
<feature type="compositionally biased region" description="Polar residues" evidence="1">
    <location>
        <begin position="1"/>
        <end position="13"/>
    </location>
</feature>
<dbReference type="Proteomes" id="UP000299102">
    <property type="component" value="Unassembled WGS sequence"/>
</dbReference>
<keyword evidence="3" id="KW-1185">Reference proteome</keyword>
<sequence length="218" mass="23602">MNGAKMQTRSSKQGLRGALPAAAAAARAPGINIPGGFAYRNALRTLPRRRDHRGRDAPRPRDVYLSGPSESRIPPLASNSIVAPGPGPAALEGPLPAPHSKPSRLDSIVQSSRSRRILPLRPRLRPGPRRNPGRYVRASKLFIVNQKSRDAKRKRKKEELKRPNNSADSCLTIQSQNVVKASTIITTTTIISIDPRGAIPTLVDRGPGTTDDQGLLMI</sequence>
<reference evidence="2 3" key="1">
    <citation type="journal article" date="2019" name="Commun. Biol.">
        <title>The bagworm genome reveals a unique fibroin gene that provides high tensile strength.</title>
        <authorList>
            <person name="Kono N."/>
            <person name="Nakamura H."/>
            <person name="Ohtoshi R."/>
            <person name="Tomita M."/>
            <person name="Numata K."/>
            <person name="Arakawa K."/>
        </authorList>
    </citation>
    <scope>NUCLEOTIDE SEQUENCE [LARGE SCALE GENOMIC DNA]</scope>
</reference>
<organism evidence="2 3">
    <name type="scientific">Eumeta variegata</name>
    <name type="common">Bagworm moth</name>
    <name type="synonym">Eumeta japonica</name>
    <dbReference type="NCBI Taxonomy" id="151549"/>
    <lineage>
        <taxon>Eukaryota</taxon>
        <taxon>Metazoa</taxon>
        <taxon>Ecdysozoa</taxon>
        <taxon>Arthropoda</taxon>
        <taxon>Hexapoda</taxon>
        <taxon>Insecta</taxon>
        <taxon>Pterygota</taxon>
        <taxon>Neoptera</taxon>
        <taxon>Endopterygota</taxon>
        <taxon>Lepidoptera</taxon>
        <taxon>Glossata</taxon>
        <taxon>Ditrysia</taxon>
        <taxon>Tineoidea</taxon>
        <taxon>Psychidae</taxon>
        <taxon>Oiketicinae</taxon>
        <taxon>Eumeta</taxon>
    </lineage>
</organism>
<evidence type="ECO:0000256" key="1">
    <source>
        <dbReference type="SAM" id="MobiDB-lite"/>
    </source>
</evidence>
<gene>
    <name evidence="2" type="ORF">EVAR_94822_1</name>
</gene>
<comment type="caution">
    <text evidence="2">The sequence shown here is derived from an EMBL/GenBank/DDBJ whole genome shotgun (WGS) entry which is preliminary data.</text>
</comment>
<evidence type="ECO:0000313" key="2">
    <source>
        <dbReference type="EMBL" id="GBP25802.1"/>
    </source>
</evidence>
<feature type="region of interest" description="Disordered" evidence="1">
    <location>
        <begin position="145"/>
        <end position="165"/>
    </location>
</feature>
<dbReference type="EMBL" id="BGZK01000172">
    <property type="protein sequence ID" value="GBP25802.1"/>
    <property type="molecule type" value="Genomic_DNA"/>
</dbReference>
<dbReference type="AlphaFoldDB" id="A0A4C1UIK2"/>
<name>A0A4C1UIK2_EUMVA</name>